<feature type="region of interest" description="Disordered" evidence="2">
    <location>
        <begin position="832"/>
        <end position="861"/>
    </location>
</feature>
<gene>
    <name evidence="4" type="primary">jg16503</name>
    <name evidence="4" type="ORF">PAEG_LOCUS22540</name>
</gene>
<dbReference type="SUPFAM" id="SSF48726">
    <property type="entry name" value="Immunoglobulin"/>
    <property type="match status" value="1"/>
</dbReference>
<dbReference type="PROSITE" id="PS50835">
    <property type="entry name" value="IG_LIKE"/>
    <property type="match status" value="1"/>
</dbReference>
<feature type="domain" description="Ig-like" evidence="3">
    <location>
        <begin position="2048"/>
        <end position="2136"/>
    </location>
</feature>
<feature type="compositionally biased region" description="Basic and acidic residues" evidence="2">
    <location>
        <begin position="832"/>
        <end position="842"/>
    </location>
</feature>
<evidence type="ECO:0000313" key="5">
    <source>
        <dbReference type="Proteomes" id="UP000838756"/>
    </source>
</evidence>
<feature type="coiled-coil region" evidence="1">
    <location>
        <begin position="681"/>
        <end position="708"/>
    </location>
</feature>
<evidence type="ECO:0000256" key="2">
    <source>
        <dbReference type="SAM" id="MobiDB-lite"/>
    </source>
</evidence>
<proteinExistence type="predicted"/>
<reference evidence="4" key="1">
    <citation type="submission" date="2022-03" db="EMBL/GenBank/DDBJ databases">
        <authorList>
            <person name="Lindestad O."/>
        </authorList>
    </citation>
    <scope>NUCLEOTIDE SEQUENCE</scope>
</reference>
<evidence type="ECO:0000256" key="1">
    <source>
        <dbReference type="SAM" id="Coils"/>
    </source>
</evidence>
<organism evidence="4 5">
    <name type="scientific">Pararge aegeria aegeria</name>
    <dbReference type="NCBI Taxonomy" id="348720"/>
    <lineage>
        <taxon>Eukaryota</taxon>
        <taxon>Metazoa</taxon>
        <taxon>Ecdysozoa</taxon>
        <taxon>Arthropoda</taxon>
        <taxon>Hexapoda</taxon>
        <taxon>Insecta</taxon>
        <taxon>Pterygota</taxon>
        <taxon>Neoptera</taxon>
        <taxon>Endopterygota</taxon>
        <taxon>Lepidoptera</taxon>
        <taxon>Glossata</taxon>
        <taxon>Ditrysia</taxon>
        <taxon>Papilionoidea</taxon>
        <taxon>Nymphalidae</taxon>
        <taxon>Satyrinae</taxon>
        <taxon>Satyrini</taxon>
        <taxon>Parargina</taxon>
        <taxon>Pararge</taxon>
    </lineage>
</organism>
<comment type="caution">
    <text evidence="4">The sequence shown here is derived from an EMBL/GenBank/DDBJ whole genome shotgun (WGS) entry which is preliminary data.</text>
</comment>
<evidence type="ECO:0000313" key="4">
    <source>
        <dbReference type="EMBL" id="CAH2253585.1"/>
    </source>
</evidence>
<sequence>MEYENSFEDRTVSRPRYKQFINNCKTTVIDSPNVFQRKSITFKRKVTSKELDLKVFDKIETTLDSKSLIESPKMFKTNLQDISSTSIIPTLTTEIHKLQQLYVPNYTYHSLDADKIDYNADENIFSKNYASTMSVKNDMESLGTVEIEALLDDIKQREIEMLADQEKSVTNLISNAVTETNFVTDSLIKQSSISPGYAFKTFLFVTYPNNHLLSNRLQKRQVCDKVMRIKNEESYAHNIEDKLQKQLKKTYFKVKAKFSKTYNKELDNTKATIQQKIEKYKTKATSCLSFKSTAKTTLKTKGISKSTTKTKLDNSKCSTSSQTKLTSEDEFTMLSILEQLLAKSHASNVRHNIMLSTPKDYKNKLSKRFSIGNLKSQFIQENNTDKSYNDGEEIPDVVECTSIENDTDNMTVTRGITQQDDHAQATAEDVNYQALSNKISYNDYVNGFKYYLNFQKDNDDEKYSNLIRYQAHKHHNVDDIGKFILKKIPHLPTTRFRRYYVESETLEDQDISTKSEDSWFKKHFFLFLDTNPPRKFHTAQTVSLKVPDFQKNVSDKPKNLKKLEETTSEAYDHLNIPKLLNVEEMKKKIPNITGDFTNPYSFLQSKVYNNEKLLYSMNPELELKPKSFSLLSGKHFQVFKDNKDDRFYVNYNTGCINKFKPDFTIDMNAFINSPTSIPMLIDDIKIQVEHIKNNLNKNNKKIQSVEGNSKMLGYFPSNIYDYNWINTKESNTKKFNSLNHNTKSYTERTISERISDMTAMKPTQEVNFYKKQNIYDTNELKKTVNEQWEPINKETKESRTMSYPFSLSMIINGKKITSNGQTRILAKNLDSYTKRNPNEGTHKTKSTKPPISSKGRTNAPPEQYYTTFLPMQIDDFKKFLKENKIDVESVTAPLIISLPRSLGLWNRNKVSSEPKLGGGNLDIKEKNIGNLKKHGFPNPRQNSQSLHSVRSNYQNRKNKLRYGENYDDLSAVRNKNKESKSDFLRNEDSEDFGVTTIDAKYRLTRKRQTSSIDHEGAKLLKINSHDYDVNFKPEPKQRSNVLRIRKPKFAKRNAREEIFTAKDVAALEIVVDLMKNTQVYGKDKENFNSFYNNTDHKYVHNSSSLKERHVTNSIQVQIAIPYSTDDRKRSSEPFRLRKVFSAVMSTPVDLEYQIHSFEETTTVRTTILQDILTPGLYLLVENTNITCPEGNFVLKPIKNSKFAVRQVTSTIEKLKSKITTSENVEKASFKKDFMDAVNKVIKFNKNSEINNTNCKTKRSMKTQLERNSNRKNSSNFSEIRRQPESKRNINWDGLKRFFCHDRVCHCYCKANETMCRPCAACDAIISELLFELNNLAYYMSQHCTEIQTYFWMNPSGGKKLRDVIHRIDKTLSDYYRRVKGKCQGRTCQVISSNIDRRSLNRHNKELLLNRLNNLADDLEKSLEYKIFDDNVMAFGMKFINTAKDCMKKRLYKRYNYHTQMQDPFQKDIYSLSNIKVNLICNKDFTKPTFALRNNINRSYSDNKNNLELYYDDNEIKNKKKNRTSVKDFLKKCTFKKNNQKHKSVEKPLLAGNKEFFGTDSEIKKSRLTRGSKISNLLNNLTLSTFDCNNIYKQNENKRNVTPTNNIDEAVKSKLKNVTKKEESLPTTVNSYKIMLNTDIYKHDIKDTDSDSSSLCLNMKELNELLCNVNSIKSLATTIKTPISITPDKNKKISKNQRITKNTKENSDTQLTTPNTLSFQKTVSKLKQNTKVSSKRKKGNNHGNDKSRTCSRTTTPKMILLNRLRSFTLHFSNKLDNLKNKEKPHFCNVTKPEIGKTCLKSKEKNEQGLLEKNTEADDQTRVCDISATIDHVVDMHDIMPNQDFEQYIKSMSCEQYKSIPNYICVHYNRNRLKKYSNHRKCKKEKKDKVTKWNWIRDKRSLIVDDSKVEIDEYDDIEKWDSTKSIITFNREQNKANKFYRYNDLVKKPTRFVKRRSTVSSDKKHVQHNYKYFDSNVDKVGKRHLLSNSLNNKHYHKILNDFPGNIADGKYYEWFYKNTDGIYQQSFDRRKRSAINNSMFEVQRLLHNLPPLQPMSDEIFAMIGDTVSIDCHQPDYNSNQTVSNYVWSTGRQEILDHENISINGSKVFLKEVGIQNAGTYICTKIDDSSYIKPIVVISLNSIPHINCSSECRRNLYCSLARLLVSNMPSLAIIKVVCPSNTFAKEGDNICKICPYGSLAAPGSKSCHLPHLRSRRFSV</sequence>
<feature type="compositionally biased region" description="Polar residues" evidence="2">
    <location>
        <begin position="1707"/>
        <end position="1731"/>
    </location>
</feature>
<dbReference type="EMBL" id="CAKXAJ010026059">
    <property type="protein sequence ID" value="CAH2253585.1"/>
    <property type="molecule type" value="Genomic_DNA"/>
</dbReference>
<protein>
    <submittedName>
        <fullName evidence="4">Jg16503 protein</fullName>
    </submittedName>
</protein>
<name>A0A8S4SA10_9NEOP</name>
<keyword evidence="1" id="KW-0175">Coiled coil</keyword>
<dbReference type="Proteomes" id="UP000838756">
    <property type="component" value="Unassembled WGS sequence"/>
</dbReference>
<accession>A0A8S4SA10</accession>
<dbReference type="OrthoDB" id="439917at2759"/>
<evidence type="ECO:0000259" key="3">
    <source>
        <dbReference type="PROSITE" id="PS50835"/>
    </source>
</evidence>
<dbReference type="InterPro" id="IPR007110">
    <property type="entry name" value="Ig-like_dom"/>
</dbReference>
<feature type="region of interest" description="Disordered" evidence="2">
    <location>
        <begin position="1257"/>
        <end position="1282"/>
    </location>
</feature>
<keyword evidence="5" id="KW-1185">Reference proteome</keyword>
<feature type="region of interest" description="Disordered" evidence="2">
    <location>
        <begin position="1695"/>
        <end position="1753"/>
    </location>
</feature>
<dbReference type="InterPro" id="IPR036179">
    <property type="entry name" value="Ig-like_dom_sf"/>
</dbReference>